<dbReference type="CDD" id="cd00158">
    <property type="entry name" value="RHOD"/>
    <property type="match status" value="1"/>
</dbReference>
<proteinExistence type="inferred from homology"/>
<evidence type="ECO:0000259" key="2">
    <source>
        <dbReference type="PROSITE" id="PS50206"/>
    </source>
</evidence>
<dbReference type="InterPro" id="IPR000594">
    <property type="entry name" value="ThiF_NAD_FAD-bd"/>
</dbReference>
<dbReference type="GO" id="GO:0008146">
    <property type="term" value="F:sulfotransferase activity"/>
    <property type="evidence" value="ECO:0007669"/>
    <property type="project" value="TreeGrafter"/>
</dbReference>
<protein>
    <submittedName>
        <fullName evidence="3">Putative adenylyltransferase/sulfurtransferase MoeZ</fullName>
    </submittedName>
</protein>
<dbReference type="CDD" id="cd00757">
    <property type="entry name" value="ThiF_MoeB_HesA_family"/>
    <property type="match status" value="1"/>
</dbReference>
<dbReference type="PROSITE" id="PS50206">
    <property type="entry name" value="RHODANESE_3"/>
    <property type="match status" value="1"/>
</dbReference>
<comment type="similarity">
    <text evidence="1">Belongs to the HesA/MoeB/ThiF family.</text>
</comment>
<dbReference type="SMART" id="SM00450">
    <property type="entry name" value="RHOD"/>
    <property type="match status" value="1"/>
</dbReference>
<dbReference type="KEGG" id="cpeg:CPELA_10635"/>
<dbReference type="InterPro" id="IPR035985">
    <property type="entry name" value="Ubiquitin-activating_enz"/>
</dbReference>
<dbReference type="InterPro" id="IPR045886">
    <property type="entry name" value="ThiF/MoeB/HesA"/>
</dbReference>
<evidence type="ECO:0000313" key="4">
    <source>
        <dbReference type="Proteomes" id="UP000288929"/>
    </source>
</evidence>
<dbReference type="SUPFAM" id="SSF69572">
    <property type="entry name" value="Activating enzymes of the ubiquitin-like proteins"/>
    <property type="match status" value="1"/>
</dbReference>
<dbReference type="GO" id="GO:0004792">
    <property type="term" value="F:thiosulfate-cyanide sulfurtransferase activity"/>
    <property type="evidence" value="ECO:0007669"/>
    <property type="project" value="TreeGrafter"/>
</dbReference>
<keyword evidence="3" id="KW-0548">Nucleotidyltransferase</keyword>
<keyword evidence="3" id="KW-0808">Transferase</keyword>
<feature type="domain" description="Rhodanese" evidence="2">
    <location>
        <begin position="267"/>
        <end position="345"/>
    </location>
</feature>
<organism evidence="3 4">
    <name type="scientific">Corynebacterium pelargi</name>
    <dbReference type="NCBI Taxonomy" id="1471400"/>
    <lineage>
        <taxon>Bacteria</taxon>
        <taxon>Bacillati</taxon>
        <taxon>Actinomycetota</taxon>
        <taxon>Actinomycetes</taxon>
        <taxon>Mycobacteriales</taxon>
        <taxon>Corynebacteriaceae</taxon>
        <taxon>Corynebacterium</taxon>
    </lineage>
</organism>
<dbReference type="OrthoDB" id="9804286at2"/>
<dbReference type="FunFam" id="3.40.50.720:FF:000080">
    <property type="entry name" value="Thiazole biosynthesis adenylyltransferase ThiF"/>
    <property type="match status" value="1"/>
</dbReference>
<dbReference type="Pfam" id="PF00581">
    <property type="entry name" value="Rhodanese"/>
    <property type="match status" value="1"/>
</dbReference>
<sequence length="345" mass="37011">MGGHRVRYARQETLIGPKLQEKLFDAHVTCIGAGGLGSPALQYLAAAGIGRITIIDDDHVDESNLHRQVLHNTADVGRPKVESARDALLALNPDVHIEAVHQRLRWPEAMDLIQGQVVLDGSDNFDTRHIVSTACARKGIPHIWAAILGFDAQMSVFWAGHGPLYEDLFPQPPQPGQVPSCAQAGVLGPLVGVMGSAMSMEAIKLITGLGTPLLGTLAYYSSLEQTWDHIPLRSSSTTLNRVLSEPPATQPHAPTITDPAFTDSAFTDSATPLIDVREPHEYALTHIPGAQNVPLSAIKAGALVPNNAVLYCQAGIRSEQAYFLLSERGVTGLRSLRGGIDAWEG</sequence>
<accession>A0A410WBP1</accession>
<evidence type="ECO:0000256" key="1">
    <source>
        <dbReference type="ARBA" id="ARBA00009919"/>
    </source>
</evidence>
<dbReference type="PANTHER" id="PTHR10953">
    <property type="entry name" value="UBIQUITIN-ACTIVATING ENZYME E1"/>
    <property type="match status" value="1"/>
</dbReference>
<dbReference type="GO" id="GO:0005829">
    <property type="term" value="C:cytosol"/>
    <property type="evidence" value="ECO:0007669"/>
    <property type="project" value="TreeGrafter"/>
</dbReference>
<dbReference type="InterPro" id="IPR036873">
    <property type="entry name" value="Rhodanese-like_dom_sf"/>
</dbReference>
<dbReference type="Gene3D" id="3.40.250.10">
    <property type="entry name" value="Rhodanese-like domain"/>
    <property type="match status" value="1"/>
</dbReference>
<dbReference type="GO" id="GO:0016779">
    <property type="term" value="F:nucleotidyltransferase activity"/>
    <property type="evidence" value="ECO:0007669"/>
    <property type="project" value="UniProtKB-KW"/>
</dbReference>
<keyword evidence="4" id="KW-1185">Reference proteome</keyword>
<dbReference type="InterPro" id="IPR001763">
    <property type="entry name" value="Rhodanese-like_dom"/>
</dbReference>
<dbReference type="Proteomes" id="UP000288929">
    <property type="component" value="Chromosome"/>
</dbReference>
<dbReference type="GO" id="GO:0008641">
    <property type="term" value="F:ubiquitin-like modifier activating enzyme activity"/>
    <property type="evidence" value="ECO:0007669"/>
    <property type="project" value="InterPro"/>
</dbReference>
<dbReference type="PANTHER" id="PTHR10953:SF102">
    <property type="entry name" value="ADENYLYLTRANSFERASE AND SULFURTRANSFERASE MOCS3"/>
    <property type="match status" value="1"/>
</dbReference>
<dbReference type="RefSeq" id="WP_128890665.1">
    <property type="nucleotide sequence ID" value="NZ_BMCX01000002.1"/>
</dbReference>
<gene>
    <name evidence="3" type="primary">moeZ2</name>
    <name evidence="3" type="ORF">CPELA_10635</name>
</gene>
<dbReference type="EMBL" id="CP035299">
    <property type="protein sequence ID" value="QAU53370.1"/>
    <property type="molecule type" value="Genomic_DNA"/>
</dbReference>
<dbReference type="Pfam" id="PF00899">
    <property type="entry name" value="ThiF"/>
    <property type="match status" value="1"/>
</dbReference>
<evidence type="ECO:0000313" key="3">
    <source>
        <dbReference type="EMBL" id="QAU53370.1"/>
    </source>
</evidence>
<dbReference type="Gene3D" id="3.40.50.720">
    <property type="entry name" value="NAD(P)-binding Rossmann-like Domain"/>
    <property type="match status" value="1"/>
</dbReference>
<dbReference type="AlphaFoldDB" id="A0A410WBP1"/>
<reference evidence="3 4" key="1">
    <citation type="submission" date="2019-01" db="EMBL/GenBank/DDBJ databases">
        <authorList>
            <person name="Ruckert C."/>
            <person name="Busche T."/>
            <person name="Kalinowski J."/>
        </authorList>
    </citation>
    <scope>NUCLEOTIDE SEQUENCE [LARGE SCALE GENOMIC DNA]</scope>
    <source>
        <strain evidence="3 4">136/3</strain>
    </source>
</reference>
<name>A0A410WBP1_9CORY</name>